<proteinExistence type="predicted"/>
<accession>M7BBW0</accession>
<reference evidence="3" key="1">
    <citation type="journal article" date="2013" name="Nat. Genet.">
        <title>The draft genomes of soft-shell turtle and green sea turtle yield insights into the development and evolution of the turtle-specific body plan.</title>
        <authorList>
            <person name="Wang Z."/>
            <person name="Pascual-Anaya J."/>
            <person name="Zadissa A."/>
            <person name="Li W."/>
            <person name="Niimura Y."/>
            <person name="Huang Z."/>
            <person name="Li C."/>
            <person name="White S."/>
            <person name="Xiong Z."/>
            <person name="Fang D."/>
            <person name="Wang B."/>
            <person name="Ming Y."/>
            <person name="Chen Y."/>
            <person name="Zheng Y."/>
            <person name="Kuraku S."/>
            <person name="Pignatelli M."/>
            <person name="Herrero J."/>
            <person name="Beal K."/>
            <person name="Nozawa M."/>
            <person name="Li Q."/>
            <person name="Wang J."/>
            <person name="Zhang H."/>
            <person name="Yu L."/>
            <person name="Shigenobu S."/>
            <person name="Wang J."/>
            <person name="Liu J."/>
            <person name="Flicek P."/>
            <person name="Searle S."/>
            <person name="Wang J."/>
            <person name="Kuratani S."/>
            <person name="Yin Y."/>
            <person name="Aken B."/>
            <person name="Zhang G."/>
            <person name="Irie N."/>
        </authorList>
    </citation>
    <scope>NUCLEOTIDE SEQUENCE [LARGE SCALE GENOMIC DNA]</scope>
</reference>
<evidence type="ECO:0000313" key="2">
    <source>
        <dbReference type="EMBL" id="EMP33055.1"/>
    </source>
</evidence>
<dbReference type="EMBL" id="KB537352">
    <property type="protein sequence ID" value="EMP33055.1"/>
    <property type="molecule type" value="Genomic_DNA"/>
</dbReference>
<evidence type="ECO:0000313" key="3">
    <source>
        <dbReference type="Proteomes" id="UP000031443"/>
    </source>
</evidence>
<name>M7BBW0_CHEMY</name>
<gene>
    <name evidence="2" type="ORF">UY3_09777</name>
</gene>
<evidence type="ECO:0000256" key="1">
    <source>
        <dbReference type="SAM" id="MobiDB-lite"/>
    </source>
</evidence>
<protein>
    <submittedName>
        <fullName evidence="2">Uncharacterized protein</fullName>
    </submittedName>
</protein>
<organism evidence="2 3">
    <name type="scientific">Chelonia mydas</name>
    <name type="common">Green sea-turtle</name>
    <name type="synonym">Chelonia agassizi</name>
    <dbReference type="NCBI Taxonomy" id="8469"/>
    <lineage>
        <taxon>Eukaryota</taxon>
        <taxon>Metazoa</taxon>
        <taxon>Chordata</taxon>
        <taxon>Craniata</taxon>
        <taxon>Vertebrata</taxon>
        <taxon>Euteleostomi</taxon>
        <taxon>Archelosauria</taxon>
        <taxon>Testudinata</taxon>
        <taxon>Testudines</taxon>
        <taxon>Cryptodira</taxon>
        <taxon>Durocryptodira</taxon>
        <taxon>Americhelydia</taxon>
        <taxon>Chelonioidea</taxon>
        <taxon>Cheloniidae</taxon>
        <taxon>Chelonia</taxon>
    </lineage>
</organism>
<sequence>MLRGVRQVQRSSYFKKGRECEEALSVPAGGQLPGSTNHGPRKRSPLSLRPCCVSAGRSGPRMKRRKTGAPLEPEDDQKIPHQLLPQRNQRHQRLLRASRSQEFCWRRNFGLEPAMAPYIVRTMSKMSGAKACKQSQTSSTDRVQQKCLTSYPCDICLGSLCFRQYL</sequence>
<dbReference type="Proteomes" id="UP000031443">
    <property type="component" value="Unassembled WGS sequence"/>
</dbReference>
<keyword evidence="3" id="KW-1185">Reference proteome</keyword>
<dbReference type="AlphaFoldDB" id="M7BBW0"/>
<feature type="region of interest" description="Disordered" evidence="1">
    <location>
        <begin position="25"/>
        <end position="86"/>
    </location>
</feature>